<evidence type="ECO:0000313" key="3">
    <source>
        <dbReference type="Proteomes" id="UP000075809"/>
    </source>
</evidence>
<protein>
    <submittedName>
        <fullName evidence="2">Uncharacterized protein</fullName>
    </submittedName>
</protein>
<reference evidence="2 3" key="1">
    <citation type="submission" date="2015-09" db="EMBL/GenBank/DDBJ databases">
        <title>Trachymyrmex zeteki WGS genome.</title>
        <authorList>
            <person name="Nygaard S."/>
            <person name="Hu H."/>
            <person name="Boomsma J."/>
            <person name="Zhang G."/>
        </authorList>
    </citation>
    <scope>NUCLEOTIDE SEQUENCE [LARGE SCALE GENOMIC DNA]</scope>
    <source>
        <strain evidence="2">Tzet28-1</strain>
        <tissue evidence="2">Whole body</tissue>
    </source>
</reference>
<accession>A0A151WX18</accession>
<keyword evidence="3" id="KW-1185">Reference proteome</keyword>
<evidence type="ECO:0000256" key="1">
    <source>
        <dbReference type="SAM" id="Phobius"/>
    </source>
</evidence>
<organism evidence="2 3">
    <name type="scientific">Mycetomoellerius zeteki</name>
    <dbReference type="NCBI Taxonomy" id="64791"/>
    <lineage>
        <taxon>Eukaryota</taxon>
        <taxon>Metazoa</taxon>
        <taxon>Ecdysozoa</taxon>
        <taxon>Arthropoda</taxon>
        <taxon>Hexapoda</taxon>
        <taxon>Insecta</taxon>
        <taxon>Pterygota</taxon>
        <taxon>Neoptera</taxon>
        <taxon>Endopterygota</taxon>
        <taxon>Hymenoptera</taxon>
        <taxon>Apocrita</taxon>
        <taxon>Aculeata</taxon>
        <taxon>Formicoidea</taxon>
        <taxon>Formicidae</taxon>
        <taxon>Myrmicinae</taxon>
        <taxon>Mycetomoellerius</taxon>
    </lineage>
</organism>
<dbReference type="Proteomes" id="UP000075809">
    <property type="component" value="Unassembled WGS sequence"/>
</dbReference>
<dbReference type="AlphaFoldDB" id="A0A151WX18"/>
<feature type="transmembrane region" description="Helical" evidence="1">
    <location>
        <begin position="34"/>
        <end position="55"/>
    </location>
</feature>
<dbReference type="EMBL" id="KQ982673">
    <property type="protein sequence ID" value="KYQ52433.1"/>
    <property type="molecule type" value="Genomic_DNA"/>
</dbReference>
<evidence type="ECO:0000313" key="2">
    <source>
        <dbReference type="EMBL" id="KYQ52433.1"/>
    </source>
</evidence>
<keyword evidence="1" id="KW-0472">Membrane</keyword>
<name>A0A151WX18_9HYME</name>
<keyword evidence="1" id="KW-1133">Transmembrane helix</keyword>
<sequence>MYGKTAQYYVMYIEFVNYYLMFTRSIRVGDFDLYKFIIPKLCNLFLCLIKIIMHFGS</sequence>
<keyword evidence="1" id="KW-0812">Transmembrane</keyword>
<proteinExistence type="predicted"/>
<gene>
    <name evidence="2" type="ORF">ALC60_08447</name>
</gene>